<organism evidence="2 3">
    <name type="scientific">Nocardia rhizosphaerae</name>
    <dbReference type="NCBI Taxonomy" id="1691571"/>
    <lineage>
        <taxon>Bacteria</taxon>
        <taxon>Bacillati</taxon>
        <taxon>Actinomycetota</taxon>
        <taxon>Actinomycetes</taxon>
        <taxon>Mycobacteriales</taxon>
        <taxon>Nocardiaceae</taxon>
        <taxon>Nocardia</taxon>
    </lineage>
</organism>
<gene>
    <name evidence="2" type="ORF">ACFOW8_20665</name>
</gene>
<comment type="caution">
    <text evidence="2">The sequence shown here is derived from an EMBL/GenBank/DDBJ whole genome shotgun (WGS) entry which is preliminary data.</text>
</comment>
<dbReference type="CDD" id="cd00090">
    <property type="entry name" value="HTH_ARSR"/>
    <property type="match status" value="1"/>
</dbReference>
<dbReference type="Proteomes" id="UP001595767">
    <property type="component" value="Unassembled WGS sequence"/>
</dbReference>
<evidence type="ECO:0000313" key="2">
    <source>
        <dbReference type="EMBL" id="MFC4127347.1"/>
    </source>
</evidence>
<evidence type="ECO:0000256" key="1">
    <source>
        <dbReference type="SAM" id="MobiDB-lite"/>
    </source>
</evidence>
<keyword evidence="3" id="KW-1185">Reference proteome</keyword>
<dbReference type="Pfam" id="PF12840">
    <property type="entry name" value="HTH_20"/>
    <property type="match status" value="1"/>
</dbReference>
<dbReference type="SUPFAM" id="SSF46785">
    <property type="entry name" value="Winged helix' DNA-binding domain"/>
    <property type="match status" value="1"/>
</dbReference>
<dbReference type="EMBL" id="JBHSBA010000014">
    <property type="protein sequence ID" value="MFC4127347.1"/>
    <property type="molecule type" value="Genomic_DNA"/>
</dbReference>
<dbReference type="InterPro" id="IPR036388">
    <property type="entry name" value="WH-like_DNA-bd_sf"/>
</dbReference>
<proteinExistence type="predicted"/>
<accession>A0ABV8LAG6</accession>
<dbReference type="Gene3D" id="1.10.10.10">
    <property type="entry name" value="Winged helix-like DNA-binding domain superfamily/Winged helix DNA-binding domain"/>
    <property type="match status" value="1"/>
</dbReference>
<dbReference type="RefSeq" id="WP_378553172.1">
    <property type="nucleotide sequence ID" value="NZ_JBHSBA010000014.1"/>
</dbReference>
<reference evidence="3" key="1">
    <citation type="journal article" date="2019" name="Int. J. Syst. Evol. Microbiol.">
        <title>The Global Catalogue of Microorganisms (GCM) 10K type strain sequencing project: providing services to taxonomists for standard genome sequencing and annotation.</title>
        <authorList>
            <consortium name="The Broad Institute Genomics Platform"/>
            <consortium name="The Broad Institute Genome Sequencing Center for Infectious Disease"/>
            <person name="Wu L."/>
            <person name="Ma J."/>
        </authorList>
    </citation>
    <scope>NUCLEOTIDE SEQUENCE [LARGE SCALE GENOMIC DNA]</scope>
    <source>
        <strain evidence="3">CGMCC 4.7204</strain>
    </source>
</reference>
<dbReference type="InterPro" id="IPR036390">
    <property type="entry name" value="WH_DNA-bd_sf"/>
</dbReference>
<feature type="region of interest" description="Disordered" evidence="1">
    <location>
        <begin position="44"/>
        <end position="63"/>
    </location>
</feature>
<name>A0ABV8LAG6_9NOCA</name>
<evidence type="ECO:0000313" key="3">
    <source>
        <dbReference type="Proteomes" id="UP001595767"/>
    </source>
</evidence>
<dbReference type="InterPro" id="IPR011991">
    <property type="entry name" value="ArsR-like_HTH"/>
</dbReference>
<sequence>MNETEQRIYDALAARPLSVKELEIELGLSGPNIRKALRSLRAAGLAEQEGGRGKPTTYRRHAS</sequence>
<protein>
    <submittedName>
        <fullName evidence="2">Helix-turn-helix domain-containing protein</fullName>
    </submittedName>
</protein>